<dbReference type="Pfam" id="PF14092">
    <property type="entry name" value="DUF4270"/>
    <property type="match status" value="1"/>
</dbReference>
<organism evidence="1 2">
    <name type="scientific">Flavobacterium soyangense</name>
    <dbReference type="NCBI Taxonomy" id="2023265"/>
    <lineage>
        <taxon>Bacteria</taxon>
        <taxon>Pseudomonadati</taxon>
        <taxon>Bacteroidota</taxon>
        <taxon>Flavobacteriia</taxon>
        <taxon>Flavobacteriales</taxon>
        <taxon>Flavobacteriaceae</taxon>
        <taxon>Flavobacterium</taxon>
    </lineage>
</organism>
<evidence type="ECO:0000313" key="1">
    <source>
        <dbReference type="EMBL" id="MBF2707131.1"/>
    </source>
</evidence>
<comment type="caution">
    <text evidence="1">The sequence shown here is derived from an EMBL/GenBank/DDBJ whole genome shotgun (WGS) entry which is preliminary data.</text>
</comment>
<proteinExistence type="predicted"/>
<dbReference type="RefSeq" id="WP_194310401.1">
    <property type="nucleotide sequence ID" value="NZ_JADHEC010000001.1"/>
</dbReference>
<dbReference type="AlphaFoldDB" id="A0A930XUG3"/>
<protein>
    <submittedName>
        <fullName evidence="1">DUF4270 domain-containing protein</fullName>
    </submittedName>
</protein>
<dbReference type="EMBL" id="JADHEC010000001">
    <property type="protein sequence ID" value="MBF2707131.1"/>
    <property type="molecule type" value="Genomic_DNA"/>
</dbReference>
<name>A0A930XUG3_9FLAO</name>
<sequence>MHNNSIIKSILFFVSILLFVSCDKEFSSVGDTLIGDNHFDLAKYTSNVVAYNEKITPIQSDNLAVNALGIYDNPAFGKTTANFATQLILSSPDPVIGINPVIDSVYVEVPYFSTLKSTDVDGNHVYKLDSIYGEPKAKIKLSVYESGYYMRDLDPIGGFLNAQKYFTDQNTDFDNLKIGNRLNDNANVAQNNEFFFDPAEHKVNVTDATTGKVTTTRTLPSMRLKLNKAFFDSKIIHAPSGSLTTNDVFKNYFRGLYFKVEQSTDAGSLAMINFAKGTITIKYKEDLSTTVSGVTTVTRVEKSIILNMTGNTVSMPVQSNTNVDYSNATTNSNPILGDEKLYLKGGEGSLAVLKLFGPDLFGADGTTGSPNGVADELDIIRKSGWLINEANLVFNVDSENTEFKKSYEPDRIYLFDFTNNRPVIDYFVDGSPAVRPKAAKVVFDGNINRDAVTKRGTTYKIRITNHIRNLVKYSDSTNVKLGVVVTEDIRIANSNSLRTPTAKISQAPKASVMNPLGTILFGGKTTVPVDKRLKLEIYYTKPN</sequence>
<gene>
    <name evidence="1" type="ORF">IR213_00765</name>
</gene>
<accession>A0A930XUG3</accession>
<evidence type="ECO:0000313" key="2">
    <source>
        <dbReference type="Proteomes" id="UP000646211"/>
    </source>
</evidence>
<keyword evidence="2" id="KW-1185">Reference proteome</keyword>
<dbReference type="InterPro" id="IPR025366">
    <property type="entry name" value="DUF4270"/>
</dbReference>
<dbReference type="Proteomes" id="UP000646211">
    <property type="component" value="Unassembled WGS sequence"/>
</dbReference>
<reference evidence="1" key="1">
    <citation type="submission" date="2020-11" db="EMBL/GenBank/DDBJ databases">
        <title>Genome of Flavobacterium soyangense.</title>
        <authorList>
            <person name="Liu Q."/>
            <person name="Xin Y.-H."/>
        </authorList>
    </citation>
    <scope>NUCLEOTIDE SEQUENCE</scope>
    <source>
        <strain evidence="1">CGMCC 1.13493</strain>
    </source>
</reference>